<sequence>MGTAPSPRIETPFSSDSSSVDGTPATVNRNSAIVLVPGGTSVSPVIIKQEPLEEHESEQFDVPEEELPCGTRSMQAEGVGAGLDDDLIMCPVCGEPFGANHLLRRAAYHADHRLCFACHLCSSRFGRQHLLVRHLKQHRASH</sequence>
<feature type="compositionally biased region" description="Polar residues" evidence="2">
    <location>
        <begin position="12"/>
        <end position="24"/>
    </location>
</feature>
<keyword evidence="1" id="KW-0862">Zinc</keyword>
<evidence type="ECO:0000259" key="3">
    <source>
        <dbReference type="PROSITE" id="PS50157"/>
    </source>
</evidence>
<evidence type="ECO:0000313" key="4">
    <source>
        <dbReference type="EMBL" id="KAH8030533.1"/>
    </source>
</evidence>
<evidence type="ECO:0000313" key="5">
    <source>
        <dbReference type="Proteomes" id="UP000821866"/>
    </source>
</evidence>
<keyword evidence="1" id="KW-0863">Zinc-finger</keyword>
<dbReference type="AlphaFoldDB" id="A0A9J6E8X1"/>
<dbReference type="Gene3D" id="3.30.160.60">
    <property type="entry name" value="Classic Zinc Finger"/>
    <property type="match status" value="1"/>
</dbReference>
<gene>
    <name evidence="4" type="ORF">HPB51_008178</name>
</gene>
<evidence type="ECO:0000256" key="2">
    <source>
        <dbReference type="SAM" id="MobiDB-lite"/>
    </source>
</evidence>
<comment type="caution">
    <text evidence="4">The sequence shown here is derived from an EMBL/GenBank/DDBJ whole genome shotgun (WGS) entry which is preliminary data.</text>
</comment>
<proteinExistence type="predicted"/>
<dbReference type="PROSITE" id="PS00028">
    <property type="entry name" value="ZINC_FINGER_C2H2_1"/>
    <property type="match status" value="1"/>
</dbReference>
<keyword evidence="5" id="KW-1185">Reference proteome</keyword>
<feature type="domain" description="C2H2-type" evidence="3">
    <location>
        <begin position="116"/>
        <end position="142"/>
    </location>
</feature>
<dbReference type="Proteomes" id="UP000821866">
    <property type="component" value="Chromosome 3"/>
</dbReference>
<dbReference type="InterPro" id="IPR013087">
    <property type="entry name" value="Znf_C2H2_type"/>
</dbReference>
<protein>
    <recommendedName>
        <fullName evidence="3">C2H2-type domain-containing protein</fullName>
    </recommendedName>
</protein>
<keyword evidence="1" id="KW-0479">Metal-binding</keyword>
<dbReference type="GO" id="GO:0008270">
    <property type="term" value="F:zinc ion binding"/>
    <property type="evidence" value="ECO:0007669"/>
    <property type="project" value="UniProtKB-KW"/>
</dbReference>
<evidence type="ECO:0000256" key="1">
    <source>
        <dbReference type="PROSITE-ProRule" id="PRU00042"/>
    </source>
</evidence>
<name>A0A9J6E8X1_RHIMP</name>
<organism evidence="4 5">
    <name type="scientific">Rhipicephalus microplus</name>
    <name type="common">Cattle tick</name>
    <name type="synonym">Boophilus microplus</name>
    <dbReference type="NCBI Taxonomy" id="6941"/>
    <lineage>
        <taxon>Eukaryota</taxon>
        <taxon>Metazoa</taxon>
        <taxon>Ecdysozoa</taxon>
        <taxon>Arthropoda</taxon>
        <taxon>Chelicerata</taxon>
        <taxon>Arachnida</taxon>
        <taxon>Acari</taxon>
        <taxon>Parasitiformes</taxon>
        <taxon>Ixodida</taxon>
        <taxon>Ixodoidea</taxon>
        <taxon>Ixodidae</taxon>
        <taxon>Rhipicephalinae</taxon>
        <taxon>Rhipicephalus</taxon>
        <taxon>Boophilus</taxon>
    </lineage>
</organism>
<reference evidence="4" key="1">
    <citation type="journal article" date="2020" name="Cell">
        <title>Large-Scale Comparative Analyses of Tick Genomes Elucidate Their Genetic Diversity and Vector Capacities.</title>
        <authorList>
            <consortium name="Tick Genome and Microbiome Consortium (TIGMIC)"/>
            <person name="Jia N."/>
            <person name="Wang J."/>
            <person name="Shi W."/>
            <person name="Du L."/>
            <person name="Sun Y."/>
            <person name="Zhan W."/>
            <person name="Jiang J.F."/>
            <person name="Wang Q."/>
            <person name="Zhang B."/>
            <person name="Ji P."/>
            <person name="Bell-Sakyi L."/>
            <person name="Cui X.M."/>
            <person name="Yuan T.T."/>
            <person name="Jiang B.G."/>
            <person name="Yang W.F."/>
            <person name="Lam T.T."/>
            <person name="Chang Q.C."/>
            <person name="Ding S.J."/>
            <person name="Wang X.J."/>
            <person name="Zhu J.G."/>
            <person name="Ruan X.D."/>
            <person name="Zhao L."/>
            <person name="Wei J.T."/>
            <person name="Ye R.Z."/>
            <person name="Que T.C."/>
            <person name="Du C.H."/>
            <person name="Zhou Y.H."/>
            <person name="Cheng J.X."/>
            <person name="Dai P.F."/>
            <person name="Guo W.B."/>
            <person name="Han X.H."/>
            <person name="Huang E.J."/>
            <person name="Li L.F."/>
            <person name="Wei W."/>
            <person name="Gao Y.C."/>
            <person name="Liu J.Z."/>
            <person name="Shao H.Z."/>
            <person name="Wang X."/>
            <person name="Wang C.C."/>
            <person name="Yang T.C."/>
            <person name="Huo Q.B."/>
            <person name="Li W."/>
            <person name="Chen H.Y."/>
            <person name="Chen S.E."/>
            <person name="Zhou L.G."/>
            <person name="Ni X.B."/>
            <person name="Tian J.H."/>
            <person name="Sheng Y."/>
            <person name="Liu T."/>
            <person name="Pan Y.S."/>
            <person name="Xia L.Y."/>
            <person name="Li J."/>
            <person name="Zhao F."/>
            <person name="Cao W.C."/>
        </authorList>
    </citation>
    <scope>NUCLEOTIDE SEQUENCE</scope>
    <source>
        <strain evidence="4">Rmic-2018</strain>
    </source>
</reference>
<dbReference type="PROSITE" id="PS50157">
    <property type="entry name" value="ZINC_FINGER_C2H2_2"/>
    <property type="match status" value="1"/>
</dbReference>
<reference evidence="4" key="2">
    <citation type="submission" date="2021-09" db="EMBL/GenBank/DDBJ databases">
        <authorList>
            <person name="Jia N."/>
            <person name="Wang J."/>
            <person name="Shi W."/>
            <person name="Du L."/>
            <person name="Sun Y."/>
            <person name="Zhan W."/>
            <person name="Jiang J."/>
            <person name="Wang Q."/>
            <person name="Zhang B."/>
            <person name="Ji P."/>
            <person name="Sakyi L.B."/>
            <person name="Cui X."/>
            <person name="Yuan T."/>
            <person name="Jiang B."/>
            <person name="Yang W."/>
            <person name="Lam T.T.-Y."/>
            <person name="Chang Q."/>
            <person name="Ding S."/>
            <person name="Wang X."/>
            <person name="Zhu J."/>
            <person name="Ruan X."/>
            <person name="Zhao L."/>
            <person name="Wei J."/>
            <person name="Que T."/>
            <person name="Du C."/>
            <person name="Cheng J."/>
            <person name="Dai P."/>
            <person name="Han X."/>
            <person name="Huang E."/>
            <person name="Gao Y."/>
            <person name="Liu J."/>
            <person name="Shao H."/>
            <person name="Ye R."/>
            <person name="Li L."/>
            <person name="Wei W."/>
            <person name="Wang X."/>
            <person name="Wang C."/>
            <person name="Huo Q."/>
            <person name="Li W."/>
            <person name="Guo W."/>
            <person name="Chen H."/>
            <person name="Chen S."/>
            <person name="Zhou L."/>
            <person name="Zhou L."/>
            <person name="Ni X."/>
            <person name="Tian J."/>
            <person name="Zhou Y."/>
            <person name="Sheng Y."/>
            <person name="Liu T."/>
            <person name="Pan Y."/>
            <person name="Xia L."/>
            <person name="Li J."/>
            <person name="Zhao F."/>
            <person name="Cao W."/>
        </authorList>
    </citation>
    <scope>NUCLEOTIDE SEQUENCE</scope>
    <source>
        <strain evidence="4">Rmic-2018</strain>
        <tissue evidence="4">Larvae</tissue>
    </source>
</reference>
<dbReference type="EMBL" id="JABSTU010000005">
    <property type="protein sequence ID" value="KAH8030533.1"/>
    <property type="molecule type" value="Genomic_DNA"/>
</dbReference>
<feature type="region of interest" description="Disordered" evidence="2">
    <location>
        <begin position="1"/>
        <end position="24"/>
    </location>
</feature>
<accession>A0A9J6E8X1</accession>